<comment type="caution">
    <text evidence="2">The sequence shown here is derived from an EMBL/GenBank/DDBJ whole genome shotgun (WGS) entry which is preliminary data.</text>
</comment>
<dbReference type="EMBL" id="JBHRXI010000049">
    <property type="protein sequence ID" value="MFC3616398.1"/>
    <property type="molecule type" value="Genomic_DNA"/>
</dbReference>
<keyword evidence="3" id="KW-1185">Reference proteome</keyword>
<dbReference type="PRINTS" id="PR00412">
    <property type="entry name" value="EPOXHYDRLASE"/>
</dbReference>
<evidence type="ECO:0000313" key="3">
    <source>
        <dbReference type="Proteomes" id="UP001595629"/>
    </source>
</evidence>
<keyword evidence="2" id="KW-0378">Hydrolase</keyword>
<dbReference type="InterPro" id="IPR029058">
    <property type="entry name" value="AB_hydrolase_fold"/>
</dbReference>
<dbReference type="Gene3D" id="3.40.50.1820">
    <property type="entry name" value="alpha/beta hydrolase"/>
    <property type="match status" value="1"/>
</dbReference>
<organism evidence="2 3">
    <name type="scientific">Lutimaribacter marinistellae</name>
    <dbReference type="NCBI Taxonomy" id="1820329"/>
    <lineage>
        <taxon>Bacteria</taxon>
        <taxon>Pseudomonadati</taxon>
        <taxon>Pseudomonadota</taxon>
        <taxon>Alphaproteobacteria</taxon>
        <taxon>Rhodobacterales</taxon>
        <taxon>Roseobacteraceae</taxon>
        <taxon>Lutimaribacter</taxon>
    </lineage>
</organism>
<proteinExistence type="predicted"/>
<feature type="domain" description="AB hydrolase-1" evidence="1">
    <location>
        <begin position="62"/>
        <end position="308"/>
    </location>
</feature>
<dbReference type="Pfam" id="PF12697">
    <property type="entry name" value="Abhydrolase_6"/>
    <property type="match status" value="1"/>
</dbReference>
<dbReference type="RefSeq" id="WP_386737711.1">
    <property type="nucleotide sequence ID" value="NZ_JBHRXI010000049.1"/>
</dbReference>
<sequence>MQLAVKLLLFALVGIALFAAATAFFARRHEARANASFPPHGQLIEVDGVEVHAVVSGQGPDVVLIHGSSGNARDMTFRLAPLLAEKYRVIAFDRPGLGFTERVNDSGATITQQAELLSRAAVLLGAERPVVVGHSYGGAVALAWAVNQPDRVSALVPLAAASNPWTTPLDTLYQVTSHPVGSTLVVPMLTAFVPDGYVETAVARAFDPQSVPEGYSGHFGPALTLRRVSLRANAMQRANLLDEIEALHTRYGEIAVPTEIVHGDADDTVALSLHSANLANQIPGANLTVLPGIGHMLHHAVPEEIVQAVDRAAARAGLR</sequence>
<dbReference type="GO" id="GO:0016787">
    <property type="term" value="F:hydrolase activity"/>
    <property type="evidence" value="ECO:0007669"/>
    <property type="project" value="UniProtKB-KW"/>
</dbReference>
<evidence type="ECO:0000259" key="1">
    <source>
        <dbReference type="Pfam" id="PF12697"/>
    </source>
</evidence>
<protein>
    <submittedName>
        <fullName evidence="2">Alpha/beta fold hydrolase</fullName>
    </submittedName>
</protein>
<evidence type="ECO:0000313" key="2">
    <source>
        <dbReference type="EMBL" id="MFC3616398.1"/>
    </source>
</evidence>
<dbReference type="PANTHER" id="PTHR43433:SF1">
    <property type="entry name" value="BLL5160 PROTEIN"/>
    <property type="match status" value="1"/>
</dbReference>
<dbReference type="InterPro" id="IPR000073">
    <property type="entry name" value="AB_hydrolase_1"/>
</dbReference>
<dbReference type="Proteomes" id="UP001595629">
    <property type="component" value="Unassembled WGS sequence"/>
</dbReference>
<dbReference type="PANTHER" id="PTHR43433">
    <property type="entry name" value="HYDROLASE, ALPHA/BETA FOLD FAMILY PROTEIN"/>
    <property type="match status" value="1"/>
</dbReference>
<reference evidence="3" key="1">
    <citation type="journal article" date="2019" name="Int. J. Syst. Evol. Microbiol.">
        <title>The Global Catalogue of Microorganisms (GCM) 10K type strain sequencing project: providing services to taxonomists for standard genome sequencing and annotation.</title>
        <authorList>
            <consortium name="The Broad Institute Genomics Platform"/>
            <consortium name="The Broad Institute Genome Sequencing Center for Infectious Disease"/>
            <person name="Wu L."/>
            <person name="Ma J."/>
        </authorList>
    </citation>
    <scope>NUCLEOTIDE SEQUENCE [LARGE SCALE GENOMIC DNA]</scope>
    <source>
        <strain evidence="3">KCTC 42911</strain>
    </source>
</reference>
<accession>A0ABV7TMG9</accession>
<dbReference type="InterPro" id="IPR000639">
    <property type="entry name" value="Epox_hydrolase-like"/>
</dbReference>
<name>A0ABV7TMG9_9RHOB</name>
<dbReference type="SUPFAM" id="SSF53474">
    <property type="entry name" value="alpha/beta-Hydrolases"/>
    <property type="match status" value="1"/>
</dbReference>
<dbReference type="InterPro" id="IPR050471">
    <property type="entry name" value="AB_hydrolase"/>
</dbReference>
<dbReference type="PRINTS" id="PR00111">
    <property type="entry name" value="ABHYDROLASE"/>
</dbReference>
<gene>
    <name evidence="2" type="ORF">ACFORG_21865</name>
</gene>